<keyword evidence="2" id="KW-1185">Reference proteome</keyword>
<protein>
    <submittedName>
        <fullName evidence="1">Uncharacterized protein</fullName>
    </submittedName>
</protein>
<proteinExistence type="predicted"/>
<accession>A0ABT0CAN4</accession>
<sequence length="53" mass="5794">MTALFLGNTYPYTQSSNRCSTYKGQFRGIAFEVKSASAQLTSSTPVVYRGVAH</sequence>
<reference evidence="1" key="1">
    <citation type="submission" date="2021-02" db="EMBL/GenBank/DDBJ databases">
        <title>The CRISPR/cas machinery reduction and long-range gene transfer in the hot spring cyanobacterium Synechococcus.</title>
        <authorList>
            <person name="Dvorak P."/>
            <person name="Jahodarova E."/>
            <person name="Hasler P."/>
            <person name="Poulickova A."/>
        </authorList>
    </citation>
    <scope>NUCLEOTIDE SEQUENCE</scope>
    <source>
        <strain evidence="1">Rupite</strain>
    </source>
</reference>
<dbReference type="RefSeq" id="WP_244350096.1">
    <property type="nucleotide sequence ID" value="NZ_JAFIRA010000016.1"/>
</dbReference>
<comment type="caution">
    <text evidence="1">The sequence shown here is derived from an EMBL/GenBank/DDBJ whole genome shotgun (WGS) entry which is preliminary data.</text>
</comment>
<dbReference type="EMBL" id="JAFIRA010000016">
    <property type="protein sequence ID" value="MCJ2542816.1"/>
    <property type="molecule type" value="Genomic_DNA"/>
</dbReference>
<dbReference type="Proteomes" id="UP000830835">
    <property type="component" value="Unassembled WGS sequence"/>
</dbReference>
<gene>
    <name evidence="1" type="ORF">JX360_07835</name>
</gene>
<name>A0ABT0CAN4_THEVL</name>
<evidence type="ECO:0000313" key="2">
    <source>
        <dbReference type="Proteomes" id="UP000830835"/>
    </source>
</evidence>
<organism evidence="1 2">
    <name type="scientific">Thermostichus vulcanus str. 'Rupite'</name>
    <dbReference type="NCBI Taxonomy" id="2813851"/>
    <lineage>
        <taxon>Bacteria</taxon>
        <taxon>Bacillati</taxon>
        <taxon>Cyanobacteriota</taxon>
        <taxon>Cyanophyceae</taxon>
        <taxon>Thermostichales</taxon>
        <taxon>Thermostichaceae</taxon>
        <taxon>Thermostichus</taxon>
    </lineage>
</organism>
<evidence type="ECO:0000313" key="1">
    <source>
        <dbReference type="EMBL" id="MCJ2542816.1"/>
    </source>
</evidence>